<dbReference type="EMBL" id="SOHM01000035">
    <property type="protein sequence ID" value="TFD85545.1"/>
    <property type="molecule type" value="Genomic_DNA"/>
</dbReference>
<evidence type="ECO:0000313" key="3">
    <source>
        <dbReference type="Proteomes" id="UP000298468"/>
    </source>
</evidence>
<dbReference type="AlphaFoldDB" id="A0A4R9BIS9"/>
<organism evidence="2 3">
    <name type="scientific">Cryobacterium lactosi</name>
    <dbReference type="NCBI Taxonomy" id="1259202"/>
    <lineage>
        <taxon>Bacteria</taxon>
        <taxon>Bacillati</taxon>
        <taxon>Actinomycetota</taxon>
        <taxon>Actinomycetes</taxon>
        <taxon>Micrococcales</taxon>
        <taxon>Microbacteriaceae</taxon>
        <taxon>Cryobacterium</taxon>
    </lineage>
</organism>
<accession>A0A4R9BIS9</accession>
<feature type="transmembrane region" description="Helical" evidence="1">
    <location>
        <begin position="52"/>
        <end position="75"/>
    </location>
</feature>
<sequence>MIKNRKTPLERLNDPNVVLRLFAAIQVACLVGVLLGNWIKSAASNTPYLEGLAPYLLFSWVPTAIVIGIVGIILFKRAERKSR</sequence>
<protein>
    <submittedName>
        <fullName evidence="2">Uncharacterized protein</fullName>
    </submittedName>
</protein>
<gene>
    <name evidence="2" type="ORF">E3T61_17295</name>
</gene>
<proteinExistence type="predicted"/>
<dbReference type="Proteomes" id="UP000298468">
    <property type="component" value="Unassembled WGS sequence"/>
</dbReference>
<name>A0A4R9BIS9_9MICO</name>
<dbReference type="OrthoDB" id="5121774at2"/>
<keyword evidence="1" id="KW-1133">Transmembrane helix</keyword>
<comment type="caution">
    <text evidence="2">The sequence shown here is derived from an EMBL/GenBank/DDBJ whole genome shotgun (WGS) entry which is preliminary data.</text>
</comment>
<dbReference type="RefSeq" id="WP_134642104.1">
    <property type="nucleotide sequence ID" value="NZ_SOHM01000035.1"/>
</dbReference>
<keyword evidence="1" id="KW-0472">Membrane</keyword>
<evidence type="ECO:0000313" key="2">
    <source>
        <dbReference type="EMBL" id="TFD85545.1"/>
    </source>
</evidence>
<keyword evidence="1" id="KW-0812">Transmembrane</keyword>
<feature type="transmembrane region" description="Helical" evidence="1">
    <location>
        <begin position="21"/>
        <end position="40"/>
    </location>
</feature>
<reference evidence="2 3" key="1">
    <citation type="submission" date="2019-03" db="EMBL/GenBank/DDBJ databases">
        <title>Genomics of glacier-inhabiting Cryobacterium strains.</title>
        <authorList>
            <person name="Liu Q."/>
            <person name="Xin Y.-H."/>
        </authorList>
    </citation>
    <scope>NUCLEOTIDE SEQUENCE [LARGE SCALE GENOMIC DNA]</scope>
    <source>
        <strain evidence="2 3">Sr59</strain>
    </source>
</reference>
<keyword evidence="3" id="KW-1185">Reference proteome</keyword>
<evidence type="ECO:0000256" key="1">
    <source>
        <dbReference type="SAM" id="Phobius"/>
    </source>
</evidence>